<feature type="compositionally biased region" description="Polar residues" evidence="1">
    <location>
        <begin position="452"/>
        <end position="462"/>
    </location>
</feature>
<organism evidence="3 4">
    <name type="scientific">Limulus polyphemus</name>
    <name type="common">Atlantic horseshoe crab</name>
    <dbReference type="NCBI Taxonomy" id="6850"/>
    <lineage>
        <taxon>Eukaryota</taxon>
        <taxon>Metazoa</taxon>
        <taxon>Ecdysozoa</taxon>
        <taxon>Arthropoda</taxon>
        <taxon>Chelicerata</taxon>
        <taxon>Merostomata</taxon>
        <taxon>Xiphosura</taxon>
        <taxon>Limulidae</taxon>
        <taxon>Limulus</taxon>
    </lineage>
</organism>
<feature type="region of interest" description="Disordered" evidence="1">
    <location>
        <begin position="192"/>
        <end position="231"/>
    </location>
</feature>
<feature type="transmembrane region" description="Helical" evidence="2">
    <location>
        <begin position="56"/>
        <end position="77"/>
    </location>
</feature>
<feature type="region of interest" description="Disordered" evidence="1">
    <location>
        <begin position="245"/>
        <end position="309"/>
    </location>
</feature>
<feature type="compositionally biased region" description="Basic residues" evidence="1">
    <location>
        <begin position="86"/>
        <end position="95"/>
    </location>
</feature>
<evidence type="ECO:0000256" key="2">
    <source>
        <dbReference type="SAM" id="Phobius"/>
    </source>
</evidence>
<dbReference type="GeneID" id="106460353"/>
<feature type="transmembrane region" description="Helical" evidence="2">
    <location>
        <begin position="31"/>
        <end position="50"/>
    </location>
</feature>
<feature type="compositionally biased region" description="Polar residues" evidence="1">
    <location>
        <begin position="273"/>
        <end position="288"/>
    </location>
</feature>
<keyword evidence="2" id="KW-1133">Transmembrane helix</keyword>
<evidence type="ECO:0000313" key="3">
    <source>
        <dbReference type="Proteomes" id="UP000694941"/>
    </source>
</evidence>
<proteinExistence type="predicted"/>
<protein>
    <submittedName>
        <fullName evidence="4 5">Uncharacterized protein LOC106460353</fullName>
    </submittedName>
</protein>
<dbReference type="RefSeq" id="XP_013775499.2">
    <property type="nucleotide sequence ID" value="XM_013920045.2"/>
</dbReference>
<accession>A0ABM1B5Z4</accession>
<feature type="compositionally biased region" description="Polar residues" evidence="1">
    <location>
        <begin position="256"/>
        <end position="265"/>
    </location>
</feature>
<keyword evidence="3" id="KW-1185">Reference proteome</keyword>
<reference evidence="4 5" key="1">
    <citation type="submission" date="2025-05" db="UniProtKB">
        <authorList>
            <consortium name="RefSeq"/>
        </authorList>
    </citation>
    <scope>IDENTIFICATION</scope>
    <source>
        <tissue evidence="4 5">Muscle</tissue>
    </source>
</reference>
<dbReference type="Proteomes" id="UP000694941">
    <property type="component" value="Unplaced"/>
</dbReference>
<evidence type="ECO:0000256" key="1">
    <source>
        <dbReference type="SAM" id="MobiDB-lite"/>
    </source>
</evidence>
<name>A0ABM1B5Z4_LIMPO</name>
<keyword evidence="2" id="KW-0812">Transmembrane</keyword>
<evidence type="ECO:0000313" key="4">
    <source>
        <dbReference type="RefSeq" id="XP_013775499.2"/>
    </source>
</evidence>
<feature type="region of interest" description="Disordered" evidence="1">
    <location>
        <begin position="440"/>
        <end position="464"/>
    </location>
</feature>
<dbReference type="RefSeq" id="XP_022242760.1">
    <property type="nucleotide sequence ID" value="XM_022387052.1"/>
</dbReference>
<evidence type="ECO:0000313" key="5">
    <source>
        <dbReference type="RefSeq" id="XP_022242760.1"/>
    </source>
</evidence>
<gene>
    <name evidence="4 5" type="primary">LOC106460353</name>
</gene>
<sequence length="645" mass="70119">MASITTVNIETNSSSNEQSCNQCNTQLCTSYALGVLACVLIMGGIFLAFYRFDYMWLIVSAAGAFLVLVGSVLHFCGSKTNDKKQQKLKSRRPPVKHNQSLTEQLIPSAPPLGNTCSSSQLSLNMLPPYFPPYDTISVTSHTPAPSAPMLNINGQNYLLLSVNGDLSSADTQSIVARLSTVLSNATLDFLSESTGQSNSKCDQSAIQTGDQGCQTETNQSYTEAKPPSNQHSFLQTINGVISLQSQEKQESENQTRDTNVSNTNRQPDDCFTENLNNQNISSGTTGTNFVIPGPVSNNNGRCHDSTSCDDLNEASMEETQSLHPSVNQLPLESVHENSRIDSVFANEDTTSESLEADSETIRTVSALSEECFLENSEENGEQVTEAINNEISVSEALIVNDEEGFHRNLEQEDLYDVPSQLIRPVEPDFITRPNLDIRCTGEPGRNTDNRGLLSSTDVPQETSFEHGTVNISNDILEENILTAASPLTVTSPVGVEPVTPVALTFVEGNMGDTRSTEPVSSCTNRCVQANQNQSERDSSTEGLIDTEGNRYISETVVTNGQLMSEYIIDQSQGIGLDEYVECSLDGTDINSSPDILYAAPVESLLQSDNEDENLSVRASPPPSYEEVTQDMEITDTAYDLAYGTI</sequence>
<keyword evidence="2" id="KW-0472">Membrane</keyword>
<feature type="region of interest" description="Disordered" evidence="1">
    <location>
        <begin position="84"/>
        <end position="104"/>
    </location>
</feature>